<gene>
    <name evidence="1" type="ORF">M9H77_01183</name>
</gene>
<evidence type="ECO:0000313" key="1">
    <source>
        <dbReference type="EMBL" id="KAI5679956.1"/>
    </source>
</evidence>
<evidence type="ECO:0000313" key="2">
    <source>
        <dbReference type="Proteomes" id="UP001060085"/>
    </source>
</evidence>
<sequence>MAEISEAPPDNPNKDSGHRTDQPDFDPETMRKTKPGLKRLVLTISVLFSFLLGLPFLLKSVEIYRSPLPFSDIDSLSAAIESSPVIFPCHFHAVFINFATTTSSVDELEVSIHSHMKKLSAKTPLCGTCNASNNSVYVTLDSLSNCGGNSASWRCGALNEFKFGGDFKNYDEIMDEYLESVLTNVDSRKVYTVVVVNREDKEELRAVVGKYRHAWIEGRISNEEVVVEQIAEIFVKVFVNGGKEEGSIHSEFMPVGADGKVVLSFNLLNADPNGWVYDWDFQEIDEILLAPVVEALRPLAEVTIESQVLYHTPKSSFSYWDAKEASYIFSTKDLPFFVNSNEWHLDTSTAAGGRSKVLHFVVFVPSPNECPLRLQLPNGDFSLTNGFISPVWGGVVAWNPPGCLIESETIDPLQRKISPEELKKVFEVFMGQLRQLFGLKSHNLYYGASETYTLLASERGFTEWELDVLSRQHTCFNLLQCGTTLGSLSRLVQSLPRMIIMDEIGKQVKFSLEAAKLALSNASHGVYDVSAVSSRQSRSLAEDAFYHPSMMSVSYYSFEHCFAVYSPFFLPVSLHVVLAVLREWKRYKQEKKKYISWKAKSANSSGSS</sequence>
<dbReference type="Proteomes" id="UP001060085">
    <property type="component" value="Linkage Group LG01"/>
</dbReference>
<keyword evidence="2" id="KW-1185">Reference proteome</keyword>
<name>A0ACC0C4W8_CATRO</name>
<protein>
    <submittedName>
        <fullName evidence="1">Uncharacterized protein</fullName>
    </submittedName>
</protein>
<dbReference type="EMBL" id="CM044701">
    <property type="protein sequence ID" value="KAI5679956.1"/>
    <property type="molecule type" value="Genomic_DNA"/>
</dbReference>
<organism evidence="1 2">
    <name type="scientific">Catharanthus roseus</name>
    <name type="common">Madagascar periwinkle</name>
    <name type="synonym">Vinca rosea</name>
    <dbReference type="NCBI Taxonomy" id="4058"/>
    <lineage>
        <taxon>Eukaryota</taxon>
        <taxon>Viridiplantae</taxon>
        <taxon>Streptophyta</taxon>
        <taxon>Embryophyta</taxon>
        <taxon>Tracheophyta</taxon>
        <taxon>Spermatophyta</taxon>
        <taxon>Magnoliopsida</taxon>
        <taxon>eudicotyledons</taxon>
        <taxon>Gunneridae</taxon>
        <taxon>Pentapetalae</taxon>
        <taxon>asterids</taxon>
        <taxon>lamiids</taxon>
        <taxon>Gentianales</taxon>
        <taxon>Apocynaceae</taxon>
        <taxon>Rauvolfioideae</taxon>
        <taxon>Vinceae</taxon>
        <taxon>Catharanthinae</taxon>
        <taxon>Catharanthus</taxon>
    </lineage>
</organism>
<reference evidence="2" key="1">
    <citation type="journal article" date="2023" name="Nat. Plants">
        <title>Single-cell RNA sequencing provides a high-resolution roadmap for understanding the multicellular compartmentation of specialized metabolism.</title>
        <authorList>
            <person name="Sun S."/>
            <person name="Shen X."/>
            <person name="Li Y."/>
            <person name="Li Y."/>
            <person name="Wang S."/>
            <person name="Li R."/>
            <person name="Zhang H."/>
            <person name="Shen G."/>
            <person name="Guo B."/>
            <person name="Wei J."/>
            <person name="Xu J."/>
            <person name="St-Pierre B."/>
            <person name="Chen S."/>
            <person name="Sun C."/>
        </authorList>
    </citation>
    <scope>NUCLEOTIDE SEQUENCE [LARGE SCALE GENOMIC DNA]</scope>
</reference>
<comment type="caution">
    <text evidence="1">The sequence shown here is derived from an EMBL/GenBank/DDBJ whole genome shotgun (WGS) entry which is preliminary data.</text>
</comment>
<proteinExistence type="predicted"/>
<accession>A0ACC0C4W8</accession>